<dbReference type="Gene3D" id="3.40.50.720">
    <property type="entry name" value="NAD(P)-binding Rossmann-like Domain"/>
    <property type="match status" value="1"/>
</dbReference>
<organism evidence="5 6">
    <name type="scientific">Acidisarcina polymorpha</name>
    <dbReference type="NCBI Taxonomy" id="2211140"/>
    <lineage>
        <taxon>Bacteria</taxon>
        <taxon>Pseudomonadati</taxon>
        <taxon>Acidobacteriota</taxon>
        <taxon>Terriglobia</taxon>
        <taxon>Terriglobales</taxon>
        <taxon>Acidobacteriaceae</taxon>
        <taxon>Acidisarcina</taxon>
    </lineage>
</organism>
<sequence length="252" mass="26300">MQNNTSISSSSTAMITGASRCVGLGFAVARQLAEQDFHVILAAREQNQAEVLADELRAEGLQASALRLDLADSASIADAAERLAGMIDHLDVLINNASAMPDFGSRSALEMDFDALRSIFEVTLFGCCALTQALLPLLKRASAARIVNVSSAAARHIADPQPGPLFSPAYSLAKYTLNAWTATTAAALSDTRILVNAVDPGSVATHPERGEDENDRSPAEAAKGVVWAATLTSDGPTGGLFYDGEPVAGASR</sequence>
<protein>
    <submittedName>
        <fullName evidence="5">Putative short chain oxidoreductase</fullName>
    </submittedName>
</protein>
<dbReference type="PRINTS" id="PR00081">
    <property type="entry name" value="GDHRDH"/>
</dbReference>
<dbReference type="PANTHER" id="PTHR44196:SF1">
    <property type="entry name" value="DEHYDROGENASE_REDUCTASE SDR FAMILY MEMBER 7B"/>
    <property type="match status" value="1"/>
</dbReference>
<gene>
    <name evidence="5" type="ORF">ACPOL_0557</name>
</gene>
<name>A0A2Z5FT94_9BACT</name>
<evidence type="ECO:0000313" key="5">
    <source>
        <dbReference type="EMBL" id="AXC09932.1"/>
    </source>
</evidence>
<dbReference type="InterPro" id="IPR002347">
    <property type="entry name" value="SDR_fam"/>
</dbReference>
<accession>A0A2Z5FT94</accession>
<keyword evidence="2" id="KW-0560">Oxidoreductase</keyword>
<keyword evidence="6" id="KW-1185">Reference proteome</keyword>
<dbReference type="PANTHER" id="PTHR44196">
    <property type="entry name" value="DEHYDROGENASE/REDUCTASE SDR FAMILY MEMBER 7B"/>
    <property type="match status" value="1"/>
</dbReference>
<reference evidence="5 6" key="1">
    <citation type="journal article" date="2018" name="Front. Microbiol.">
        <title>Hydrolytic Capabilities as a Key to Environmental Success: Chitinolytic and Cellulolytic Acidobacteria From Acidic Sub-arctic Soils and Boreal Peatlands.</title>
        <authorList>
            <person name="Belova S.E."/>
            <person name="Ravin N.V."/>
            <person name="Pankratov T.A."/>
            <person name="Rakitin A.L."/>
            <person name="Ivanova A.A."/>
            <person name="Beletsky A.V."/>
            <person name="Mardanov A.V."/>
            <person name="Sinninghe Damste J.S."/>
            <person name="Dedysh S.N."/>
        </authorList>
    </citation>
    <scope>NUCLEOTIDE SEQUENCE [LARGE SCALE GENOMIC DNA]</scope>
    <source>
        <strain evidence="5 6">SBC82</strain>
    </source>
</reference>
<evidence type="ECO:0000313" key="6">
    <source>
        <dbReference type="Proteomes" id="UP000253606"/>
    </source>
</evidence>
<evidence type="ECO:0000256" key="4">
    <source>
        <dbReference type="SAM" id="MobiDB-lite"/>
    </source>
</evidence>
<comment type="similarity">
    <text evidence="1 3">Belongs to the short-chain dehydrogenases/reductases (SDR) family.</text>
</comment>
<dbReference type="InterPro" id="IPR036291">
    <property type="entry name" value="NAD(P)-bd_dom_sf"/>
</dbReference>
<dbReference type="PRINTS" id="PR00080">
    <property type="entry name" value="SDRFAMILY"/>
</dbReference>
<evidence type="ECO:0000256" key="3">
    <source>
        <dbReference type="RuleBase" id="RU000363"/>
    </source>
</evidence>
<dbReference type="KEGG" id="abas:ACPOL_0557"/>
<dbReference type="EMBL" id="CP030840">
    <property type="protein sequence ID" value="AXC09932.1"/>
    <property type="molecule type" value="Genomic_DNA"/>
</dbReference>
<dbReference type="GO" id="GO:0016020">
    <property type="term" value="C:membrane"/>
    <property type="evidence" value="ECO:0007669"/>
    <property type="project" value="TreeGrafter"/>
</dbReference>
<dbReference type="Pfam" id="PF00106">
    <property type="entry name" value="adh_short"/>
    <property type="match status" value="1"/>
</dbReference>
<feature type="region of interest" description="Disordered" evidence="4">
    <location>
        <begin position="202"/>
        <end position="221"/>
    </location>
</feature>
<dbReference type="Proteomes" id="UP000253606">
    <property type="component" value="Chromosome"/>
</dbReference>
<dbReference type="GO" id="GO:0016491">
    <property type="term" value="F:oxidoreductase activity"/>
    <property type="evidence" value="ECO:0007669"/>
    <property type="project" value="UniProtKB-KW"/>
</dbReference>
<evidence type="ECO:0000256" key="1">
    <source>
        <dbReference type="ARBA" id="ARBA00006484"/>
    </source>
</evidence>
<dbReference type="OrthoDB" id="5786478at2"/>
<proteinExistence type="inferred from homology"/>
<dbReference type="RefSeq" id="WP_114205663.1">
    <property type="nucleotide sequence ID" value="NZ_CP030840.1"/>
</dbReference>
<dbReference type="SUPFAM" id="SSF51735">
    <property type="entry name" value="NAD(P)-binding Rossmann-fold domains"/>
    <property type="match status" value="1"/>
</dbReference>
<evidence type="ECO:0000256" key="2">
    <source>
        <dbReference type="ARBA" id="ARBA00023002"/>
    </source>
</evidence>
<dbReference type="AlphaFoldDB" id="A0A2Z5FT94"/>